<evidence type="ECO:0000313" key="2">
    <source>
        <dbReference type="Proteomes" id="UP001184861"/>
    </source>
</evidence>
<name>A0AAE3Y9E7_9FLAO</name>
<comment type="caution">
    <text evidence="1">The sequence shown here is derived from an EMBL/GenBank/DDBJ whole genome shotgun (WGS) entry which is preliminary data.</text>
</comment>
<protein>
    <recommendedName>
        <fullName evidence="3">Bacteriocin</fullName>
    </recommendedName>
</protein>
<dbReference type="AlphaFoldDB" id="A0AAE3Y9E7"/>
<dbReference type="EMBL" id="JAVDQY010000002">
    <property type="protein sequence ID" value="MDR6526452.1"/>
    <property type="molecule type" value="Genomic_DNA"/>
</dbReference>
<sequence length="63" mass="6978">MKNLKKLKRQSLKEVLGGNSASNCQGKFKYPAYYNGYSACCVAQTDYPCSQTVMCQLPIGMCD</sequence>
<accession>A0AAE3Y9E7</accession>
<evidence type="ECO:0000313" key="1">
    <source>
        <dbReference type="EMBL" id="MDR6526452.1"/>
    </source>
</evidence>
<dbReference type="RefSeq" id="WP_123863272.1">
    <property type="nucleotide sequence ID" value="NZ_BJYH01000009.1"/>
</dbReference>
<dbReference type="InterPro" id="IPR058074">
    <property type="entry name" value="Bacteriocin-like"/>
</dbReference>
<evidence type="ECO:0008006" key="3">
    <source>
        <dbReference type="Google" id="ProtNLM"/>
    </source>
</evidence>
<reference evidence="1" key="1">
    <citation type="submission" date="2023-07" db="EMBL/GenBank/DDBJ databases">
        <title>Sorghum-associated microbial communities from plants grown in Nebraska, USA.</title>
        <authorList>
            <person name="Schachtman D."/>
        </authorList>
    </citation>
    <scope>NUCLEOTIDE SEQUENCE</scope>
    <source>
        <strain evidence="1">DS2360</strain>
    </source>
</reference>
<dbReference type="NCBIfam" id="NF047798">
    <property type="entry name" value="leader_Chryseo"/>
    <property type="match status" value="1"/>
</dbReference>
<gene>
    <name evidence="1" type="ORF">J2787_001832</name>
</gene>
<proteinExistence type="predicted"/>
<dbReference type="Proteomes" id="UP001184861">
    <property type="component" value="Unassembled WGS sequence"/>
</dbReference>
<organism evidence="1 2">
    <name type="scientific">Chryseobacterium rhizosphaerae</name>
    <dbReference type="NCBI Taxonomy" id="395937"/>
    <lineage>
        <taxon>Bacteria</taxon>
        <taxon>Pseudomonadati</taxon>
        <taxon>Bacteroidota</taxon>
        <taxon>Flavobacteriia</taxon>
        <taxon>Flavobacteriales</taxon>
        <taxon>Weeksellaceae</taxon>
        <taxon>Chryseobacterium group</taxon>
        <taxon>Chryseobacterium</taxon>
    </lineage>
</organism>